<sequence>MGVARSRYMKIKFYVLLLIGLMLSACGTSLQSDINDYKSQMKDVQSEEKKLVKYIDELELDKVDQLIGSEVTDQKKQRLQEKERTIEDDVLPQLAEYEEKMNKVNVDNPEIKEVHDIYINNFDEKKTFIENIHQYIKLYNASIDSNEEILGYTKIFEKNKETSEKYAELAASSKSELSDYNKLTEIINRNNEELKVKVEELMNISETAERIEYIDGLLVPMINKHIQSLNKMHIASPHTSHMRQAQIEIYYSLINYYKERKNAMKIEEQLRKLPVQSILSKAKSIKTVDDKYYQALKKLEEQ</sequence>
<dbReference type="PROSITE" id="PS51257">
    <property type="entry name" value="PROKAR_LIPOPROTEIN"/>
    <property type="match status" value="1"/>
</dbReference>
<dbReference type="Proteomes" id="UP000295280">
    <property type="component" value="Unassembled WGS sequence"/>
</dbReference>
<dbReference type="AlphaFoldDB" id="A0A9Q8FMJ0"/>
<reference evidence="1 2" key="1">
    <citation type="submission" date="2019-01" db="EMBL/GenBank/DDBJ databases">
        <title>Draft genome sequences of the type strains of six Macrococcus species.</title>
        <authorList>
            <person name="Mazhar S."/>
            <person name="Altermann E."/>
            <person name="Hill C."/>
            <person name="Mcauliffe O."/>
        </authorList>
    </citation>
    <scope>NUCLEOTIDE SEQUENCE [LARGE SCALE GENOMIC DNA]</scope>
    <source>
        <strain evidence="1 2">ATCC 51828</strain>
    </source>
</reference>
<keyword evidence="2" id="KW-1185">Reference proteome</keyword>
<dbReference type="OrthoDB" id="2410901at2"/>
<dbReference type="InterPro" id="IPR048013">
    <property type="entry name" value="EMYY_lipop"/>
</dbReference>
<organism evidence="1 2">
    <name type="scientific">Macrococcus carouselicus</name>
    <dbReference type="NCBI Taxonomy" id="69969"/>
    <lineage>
        <taxon>Bacteria</taxon>
        <taxon>Bacillati</taxon>
        <taxon>Bacillota</taxon>
        <taxon>Bacilli</taxon>
        <taxon>Bacillales</taxon>
        <taxon>Staphylococcaceae</taxon>
        <taxon>Macrococcus</taxon>
    </lineage>
</organism>
<gene>
    <name evidence="1" type="ORF">ERX40_00415</name>
</gene>
<comment type="caution">
    <text evidence="1">The sequence shown here is derived from an EMBL/GenBank/DDBJ whole genome shotgun (WGS) entry which is preliminary data.</text>
</comment>
<keyword evidence="1" id="KW-0449">Lipoprotein</keyword>
<protein>
    <submittedName>
        <fullName evidence="1">EMYY motif lipoprotein</fullName>
    </submittedName>
</protein>
<dbReference type="NCBIfam" id="NF033194">
    <property type="entry name" value="lipo_EMYY"/>
    <property type="match status" value="1"/>
</dbReference>
<accession>A0A9Q8FMJ0</accession>
<proteinExistence type="predicted"/>
<dbReference type="EMBL" id="SCWD01000001">
    <property type="protein sequence ID" value="TDM03665.1"/>
    <property type="molecule type" value="Genomic_DNA"/>
</dbReference>
<name>A0A9Q8FMJ0_9STAP</name>
<evidence type="ECO:0000313" key="1">
    <source>
        <dbReference type="EMBL" id="TDM03665.1"/>
    </source>
</evidence>
<evidence type="ECO:0000313" key="2">
    <source>
        <dbReference type="Proteomes" id="UP000295280"/>
    </source>
</evidence>